<keyword evidence="2" id="KW-1185">Reference proteome</keyword>
<organism evidence="1 2">
    <name type="scientific">Gossypium harknessii</name>
    <dbReference type="NCBI Taxonomy" id="34285"/>
    <lineage>
        <taxon>Eukaryota</taxon>
        <taxon>Viridiplantae</taxon>
        <taxon>Streptophyta</taxon>
        <taxon>Embryophyta</taxon>
        <taxon>Tracheophyta</taxon>
        <taxon>Spermatophyta</taxon>
        <taxon>Magnoliopsida</taxon>
        <taxon>eudicotyledons</taxon>
        <taxon>Gunneridae</taxon>
        <taxon>Pentapetalae</taxon>
        <taxon>rosids</taxon>
        <taxon>malvids</taxon>
        <taxon>Malvales</taxon>
        <taxon>Malvaceae</taxon>
        <taxon>Malvoideae</taxon>
        <taxon>Gossypium</taxon>
    </lineage>
</organism>
<gene>
    <name evidence="1" type="ORF">Gohar_017293</name>
</gene>
<sequence length="53" mass="6171">MLGYGRGMTESRLFGYGSILLEEAESRFRTEAVEREARLIVEAKERFMKLTEI</sequence>
<dbReference type="EMBL" id="JABFAD010000002">
    <property type="protein sequence ID" value="MBA0792828.1"/>
    <property type="molecule type" value="Genomic_DNA"/>
</dbReference>
<proteinExistence type="predicted"/>
<protein>
    <submittedName>
        <fullName evidence="1">Uncharacterized protein</fullName>
    </submittedName>
</protein>
<name>A0A7J9G651_9ROSI</name>
<accession>A0A7J9G651</accession>
<dbReference type="AlphaFoldDB" id="A0A7J9G651"/>
<reference evidence="1 2" key="1">
    <citation type="journal article" date="2019" name="Genome Biol. Evol.">
        <title>Insights into the evolution of the New World diploid cottons (Gossypium, subgenus Houzingenia) based on genome sequencing.</title>
        <authorList>
            <person name="Grover C.E."/>
            <person name="Arick M.A. 2nd"/>
            <person name="Thrash A."/>
            <person name="Conover J.L."/>
            <person name="Sanders W.S."/>
            <person name="Peterson D.G."/>
            <person name="Frelichowski J.E."/>
            <person name="Scheffler J.A."/>
            <person name="Scheffler B.E."/>
            <person name="Wendel J.F."/>
        </authorList>
    </citation>
    <scope>NUCLEOTIDE SEQUENCE [LARGE SCALE GENOMIC DNA]</scope>
    <source>
        <strain evidence="1">0</strain>
        <tissue evidence="1">Leaf</tissue>
    </source>
</reference>
<comment type="caution">
    <text evidence="1">The sequence shown here is derived from an EMBL/GenBank/DDBJ whole genome shotgun (WGS) entry which is preliminary data.</text>
</comment>
<evidence type="ECO:0000313" key="1">
    <source>
        <dbReference type="EMBL" id="MBA0792828.1"/>
    </source>
</evidence>
<dbReference type="OrthoDB" id="1931453at2759"/>
<evidence type="ECO:0000313" key="2">
    <source>
        <dbReference type="Proteomes" id="UP000593560"/>
    </source>
</evidence>
<dbReference type="Proteomes" id="UP000593560">
    <property type="component" value="Unassembled WGS sequence"/>
</dbReference>